<protein>
    <submittedName>
        <fullName evidence="3">Uncharacterized protein</fullName>
    </submittedName>
</protein>
<feature type="coiled-coil region" evidence="1">
    <location>
        <begin position="182"/>
        <end position="252"/>
    </location>
</feature>
<evidence type="ECO:0000256" key="2">
    <source>
        <dbReference type="SAM" id="MobiDB-lite"/>
    </source>
</evidence>
<dbReference type="Proteomes" id="UP000019132">
    <property type="component" value="Unassembled WGS sequence"/>
</dbReference>
<sequence length="394" mass="46524">MEEEKCAGWAREDDGGAEVTLSIDAFKQEMFRSLREEGTVEMIRAQLRRKFIEKLQQYSAKNRVNEYASRVSMSSGEPMKQEEEKDGGNGDAKGISGVMTIENPGRTVWGQRTWSGDEKLVNGLLFDYFVKKDLEHTAAVFVPEIGGIRNYVATDTILQMMQLSPDQQGKFQEPEKSIEGRMLQYQREYDELCEKRMQEELERFKTMELAMVRVEERKKYEREADKLRASLLQEHRQRTERLQETERELELSFVAKRTQLEASLFETRQCLFQEMEKLRVKETQLQVKVETDFRNFAAETKRLQLWEENLRTQEANVDRLIAQSIREKEQELQLERSKLNHAMKFKEDELIERDAVLISEREITKNEKMQYKALRDEISKLEDKLSVRKIAVQY</sequence>
<reference evidence="3" key="3">
    <citation type="submission" date="2015-02" db="UniProtKB">
        <authorList>
            <consortium name="EnsemblProtists"/>
        </authorList>
    </citation>
    <scope>IDENTIFICATION</scope>
    <source>
        <strain evidence="3">DAOM BR144</strain>
    </source>
</reference>
<dbReference type="HOGENOM" id="CLU_616233_0_0_1"/>
<dbReference type="PANTHER" id="PTHR39063:SF1">
    <property type="entry name" value="OFD1 CENTRIOLE AND CENTRIOLAR SATELLITE PROTEIN"/>
    <property type="match status" value="1"/>
</dbReference>
<dbReference type="PROSITE" id="PS50896">
    <property type="entry name" value="LISH"/>
    <property type="match status" value="1"/>
</dbReference>
<feature type="region of interest" description="Disordered" evidence="2">
    <location>
        <begin position="67"/>
        <end position="92"/>
    </location>
</feature>
<dbReference type="AlphaFoldDB" id="K3WVD3"/>
<dbReference type="STRING" id="431595.K3WVD3"/>
<keyword evidence="4" id="KW-1185">Reference proteome</keyword>
<name>K3WVD3_GLOUD</name>
<dbReference type="GO" id="GO:0036064">
    <property type="term" value="C:ciliary basal body"/>
    <property type="evidence" value="ECO:0007669"/>
    <property type="project" value="TreeGrafter"/>
</dbReference>
<dbReference type="eggNOG" id="ENOG502S109">
    <property type="taxonomic scope" value="Eukaryota"/>
</dbReference>
<dbReference type="PANTHER" id="PTHR39063">
    <property type="entry name" value="ORAL-FACIAL-DIGITAL SYNDROME 1 PROTEIN HOMOLOG"/>
    <property type="match status" value="1"/>
</dbReference>
<evidence type="ECO:0000256" key="1">
    <source>
        <dbReference type="SAM" id="Coils"/>
    </source>
</evidence>
<organism evidence="3 4">
    <name type="scientific">Globisporangium ultimum (strain ATCC 200006 / CBS 805.95 / DAOM BR144)</name>
    <name type="common">Pythium ultimum</name>
    <dbReference type="NCBI Taxonomy" id="431595"/>
    <lineage>
        <taxon>Eukaryota</taxon>
        <taxon>Sar</taxon>
        <taxon>Stramenopiles</taxon>
        <taxon>Oomycota</taxon>
        <taxon>Peronosporomycetes</taxon>
        <taxon>Pythiales</taxon>
        <taxon>Pythiaceae</taxon>
        <taxon>Globisporangium</taxon>
    </lineage>
</organism>
<dbReference type="InterPro" id="IPR055289">
    <property type="entry name" value="OFD1"/>
</dbReference>
<dbReference type="InterPro" id="IPR006594">
    <property type="entry name" value="LisH"/>
</dbReference>
<feature type="compositionally biased region" description="Basic and acidic residues" evidence="2">
    <location>
        <begin position="79"/>
        <end position="88"/>
    </location>
</feature>
<dbReference type="InParanoid" id="K3WVD3"/>
<accession>K3WVD3</accession>
<evidence type="ECO:0000313" key="4">
    <source>
        <dbReference type="Proteomes" id="UP000019132"/>
    </source>
</evidence>
<dbReference type="GO" id="GO:0005576">
    <property type="term" value="C:extracellular region"/>
    <property type="evidence" value="ECO:0007669"/>
    <property type="project" value="GOC"/>
</dbReference>
<dbReference type="OMA" id="ESDFRHF"/>
<dbReference type="GO" id="GO:0060287">
    <property type="term" value="P:epithelial cilium movement involved in determination of left/right asymmetry"/>
    <property type="evidence" value="ECO:0007669"/>
    <property type="project" value="TreeGrafter"/>
</dbReference>
<reference evidence="4" key="1">
    <citation type="journal article" date="2010" name="Genome Biol.">
        <title>Genome sequence of the necrotrophic plant pathogen Pythium ultimum reveals original pathogenicity mechanisms and effector repertoire.</title>
        <authorList>
            <person name="Levesque C.A."/>
            <person name="Brouwer H."/>
            <person name="Cano L."/>
            <person name="Hamilton J.P."/>
            <person name="Holt C."/>
            <person name="Huitema E."/>
            <person name="Raffaele S."/>
            <person name="Robideau G.P."/>
            <person name="Thines M."/>
            <person name="Win J."/>
            <person name="Zerillo M.M."/>
            <person name="Beakes G.W."/>
            <person name="Boore J.L."/>
            <person name="Busam D."/>
            <person name="Dumas B."/>
            <person name="Ferriera S."/>
            <person name="Fuerstenberg S.I."/>
            <person name="Gachon C.M."/>
            <person name="Gaulin E."/>
            <person name="Govers F."/>
            <person name="Grenville-Briggs L."/>
            <person name="Horner N."/>
            <person name="Hostetler J."/>
            <person name="Jiang R.H."/>
            <person name="Johnson J."/>
            <person name="Krajaejun T."/>
            <person name="Lin H."/>
            <person name="Meijer H.J."/>
            <person name="Moore B."/>
            <person name="Morris P."/>
            <person name="Phuntmart V."/>
            <person name="Puiu D."/>
            <person name="Shetty J."/>
            <person name="Stajich J.E."/>
            <person name="Tripathy S."/>
            <person name="Wawra S."/>
            <person name="van West P."/>
            <person name="Whitty B.R."/>
            <person name="Coutinho P.M."/>
            <person name="Henrissat B."/>
            <person name="Martin F."/>
            <person name="Thomas P.D."/>
            <person name="Tyler B.M."/>
            <person name="De Vries R.P."/>
            <person name="Kamoun S."/>
            <person name="Yandell M."/>
            <person name="Tisserat N."/>
            <person name="Buell C.R."/>
        </authorList>
    </citation>
    <scope>NUCLEOTIDE SEQUENCE</scope>
    <source>
        <strain evidence="4">DAOM:BR144</strain>
    </source>
</reference>
<dbReference type="VEuPathDB" id="FungiDB:PYU1_G008913"/>
<evidence type="ECO:0000313" key="3">
    <source>
        <dbReference type="EnsemblProtists" id="PYU1_T008931"/>
    </source>
</evidence>
<proteinExistence type="predicted"/>
<reference evidence="4" key="2">
    <citation type="submission" date="2010-04" db="EMBL/GenBank/DDBJ databases">
        <authorList>
            <person name="Buell R."/>
            <person name="Hamilton J."/>
            <person name="Hostetler J."/>
        </authorList>
    </citation>
    <scope>NUCLEOTIDE SEQUENCE [LARGE SCALE GENOMIC DNA]</scope>
    <source>
        <strain evidence="4">DAOM:BR144</strain>
    </source>
</reference>
<keyword evidence="1" id="KW-0175">Coiled coil</keyword>
<dbReference type="EnsemblProtists" id="PYU1_T008931">
    <property type="protein sequence ID" value="PYU1_T008931"/>
    <property type="gene ID" value="PYU1_G008913"/>
</dbReference>
<dbReference type="GO" id="GO:0005813">
    <property type="term" value="C:centrosome"/>
    <property type="evidence" value="ECO:0007669"/>
    <property type="project" value="TreeGrafter"/>
</dbReference>
<dbReference type="EMBL" id="GL376599">
    <property type="status" value="NOT_ANNOTATED_CDS"/>
    <property type="molecule type" value="Genomic_DNA"/>
</dbReference>
<feature type="coiled-coil region" evidence="1">
    <location>
        <begin position="303"/>
        <end position="384"/>
    </location>
</feature>